<evidence type="ECO:0000256" key="2">
    <source>
        <dbReference type="ARBA" id="ARBA00022553"/>
    </source>
</evidence>
<dbReference type="PANTHER" id="PTHR44845">
    <property type="entry name" value="CARRIER DOMAIN-CONTAINING PROTEIN"/>
    <property type="match status" value="1"/>
</dbReference>
<feature type="domain" description="Carrier" evidence="3">
    <location>
        <begin position="1"/>
        <end position="71"/>
    </location>
</feature>
<dbReference type="AlphaFoldDB" id="E6MGT1"/>
<evidence type="ECO:0000313" key="5">
    <source>
        <dbReference type="Proteomes" id="UP000004754"/>
    </source>
</evidence>
<dbReference type="EMBL" id="AEQN01000016">
    <property type="protein sequence ID" value="EFV01821.1"/>
    <property type="molecule type" value="Genomic_DNA"/>
</dbReference>
<evidence type="ECO:0000256" key="1">
    <source>
        <dbReference type="ARBA" id="ARBA00022450"/>
    </source>
</evidence>
<dbReference type="RefSeq" id="WP_006598638.1">
    <property type="nucleotide sequence ID" value="NZ_GL622359.1"/>
</dbReference>
<dbReference type="HOGENOM" id="CLU_2603255_0_0_9"/>
<reference evidence="4 5" key="1">
    <citation type="submission" date="2010-12" db="EMBL/GenBank/DDBJ databases">
        <authorList>
            <person name="Muzny D."/>
            <person name="Qin X."/>
            <person name="Deng J."/>
            <person name="Jiang H."/>
            <person name="Liu Y."/>
            <person name="Qu J."/>
            <person name="Song X.-Z."/>
            <person name="Zhang L."/>
            <person name="Thornton R."/>
            <person name="Coyle M."/>
            <person name="Francisco L."/>
            <person name="Jackson L."/>
            <person name="Javaid M."/>
            <person name="Korchina V."/>
            <person name="Kovar C."/>
            <person name="Mata R."/>
            <person name="Mathew T."/>
            <person name="Ngo R."/>
            <person name="Nguyen L."/>
            <person name="Nguyen N."/>
            <person name="Okwuonu G."/>
            <person name="Ongeri F."/>
            <person name="Pham C."/>
            <person name="Simmons D."/>
            <person name="Wilczek-Boney K."/>
            <person name="Hale W."/>
            <person name="Jakkamsetti A."/>
            <person name="Pham P."/>
            <person name="Ruth R."/>
            <person name="San Lucas F."/>
            <person name="Warren J."/>
            <person name="Zhang J."/>
            <person name="Zhao Z."/>
            <person name="Zhou C."/>
            <person name="Zhu D."/>
            <person name="Lee S."/>
            <person name="Bess C."/>
            <person name="Blankenburg K."/>
            <person name="Forbes L."/>
            <person name="Fu Q."/>
            <person name="Gubbala S."/>
            <person name="Hirani K."/>
            <person name="Jayaseelan J.C."/>
            <person name="Lara F."/>
            <person name="Munidasa M."/>
            <person name="Palculict T."/>
            <person name="Patil S."/>
            <person name="Pu L.-L."/>
            <person name="Saada N."/>
            <person name="Tang L."/>
            <person name="Weissenberger G."/>
            <person name="Zhu Y."/>
            <person name="Hemphill L."/>
            <person name="Shang Y."/>
            <person name="Youmans B."/>
            <person name="Ayvaz T."/>
            <person name="Ross M."/>
            <person name="Santibanez J."/>
            <person name="Aqrawi P."/>
            <person name="Gross S."/>
            <person name="Joshi V."/>
            <person name="Fowler G."/>
            <person name="Nazareth L."/>
            <person name="Reid J."/>
            <person name="Worley K."/>
            <person name="Petrosino J."/>
            <person name="Highlander S."/>
            <person name="Gibbs R."/>
        </authorList>
    </citation>
    <scope>NUCLEOTIDE SEQUENCE [LARGE SCALE GENOMIC DNA]</scope>
    <source>
        <strain evidence="4 5">ATCC 23263</strain>
    </source>
</reference>
<keyword evidence="1" id="KW-0596">Phosphopantetheine</keyword>
<dbReference type="Pfam" id="PF00550">
    <property type="entry name" value="PP-binding"/>
    <property type="match status" value="1"/>
</dbReference>
<keyword evidence="2" id="KW-0597">Phosphoprotein</keyword>
<name>E6MGT1_9FIRM</name>
<dbReference type="InterPro" id="IPR009081">
    <property type="entry name" value="PP-bd_ACP"/>
</dbReference>
<accession>E6MGT1</accession>
<evidence type="ECO:0000259" key="3">
    <source>
        <dbReference type="PROSITE" id="PS50075"/>
    </source>
</evidence>
<organism evidence="4 5">
    <name type="scientific">Pseudoramibacter alactolyticus ATCC 23263</name>
    <dbReference type="NCBI Taxonomy" id="887929"/>
    <lineage>
        <taxon>Bacteria</taxon>
        <taxon>Bacillati</taxon>
        <taxon>Bacillota</taxon>
        <taxon>Clostridia</taxon>
        <taxon>Eubacteriales</taxon>
        <taxon>Eubacteriaceae</taxon>
        <taxon>Pseudoramibacter</taxon>
    </lineage>
</organism>
<dbReference type="Proteomes" id="UP000004754">
    <property type="component" value="Unassembled WGS sequence"/>
</dbReference>
<dbReference type="PROSITE" id="PS50075">
    <property type="entry name" value="CARRIER"/>
    <property type="match status" value="1"/>
</dbReference>
<dbReference type="OrthoDB" id="51171at2"/>
<proteinExistence type="predicted"/>
<dbReference type="SUPFAM" id="SSF47336">
    <property type="entry name" value="ACP-like"/>
    <property type="match status" value="1"/>
</dbReference>
<evidence type="ECO:0000313" key="4">
    <source>
        <dbReference type="EMBL" id="EFV01821.1"/>
    </source>
</evidence>
<dbReference type="PANTHER" id="PTHR44845:SF6">
    <property type="entry name" value="BETA-ALANINE-ACTIVATING ENZYME"/>
    <property type="match status" value="1"/>
</dbReference>
<comment type="caution">
    <text evidence="4">The sequence shown here is derived from an EMBL/GenBank/DDBJ whole genome shotgun (WGS) entry which is preliminary data.</text>
</comment>
<dbReference type="Gene3D" id="1.10.1200.10">
    <property type="entry name" value="ACP-like"/>
    <property type="match status" value="1"/>
</dbReference>
<protein>
    <submittedName>
        <fullName evidence="4">Phosphopantetheine attachment domain protein</fullName>
    </submittedName>
</protein>
<dbReference type="PROSITE" id="PS00012">
    <property type="entry name" value="PHOSPHOPANTETHEINE"/>
    <property type="match status" value="1"/>
</dbReference>
<gene>
    <name evidence="4" type="ORF">HMP0721_1214</name>
</gene>
<dbReference type="InterPro" id="IPR006162">
    <property type="entry name" value="Ppantetheine_attach_site"/>
</dbReference>
<dbReference type="InterPro" id="IPR036736">
    <property type="entry name" value="ACP-like_sf"/>
</dbReference>
<sequence length="79" mass="9098">MEKEITKIWCRILEIDRIEPDENFFDLGGNSITAMMILEDVNNKFNVGLVSTDLYSNDTVRKMTVTVAERLKDTGKKEN</sequence>
<keyword evidence="5" id="KW-1185">Reference proteome</keyword>
<dbReference type="STRING" id="887929.HMP0721_1214"/>